<evidence type="ECO:0000259" key="8">
    <source>
        <dbReference type="Pfam" id="PF00924"/>
    </source>
</evidence>
<keyword evidence="11" id="KW-1185">Reference proteome</keyword>
<dbReference type="SUPFAM" id="SSF82861">
    <property type="entry name" value="Mechanosensitive channel protein MscS (YggB), transmembrane region"/>
    <property type="match status" value="1"/>
</dbReference>
<evidence type="ECO:0000256" key="4">
    <source>
        <dbReference type="ARBA" id="ARBA00022692"/>
    </source>
</evidence>
<dbReference type="PANTHER" id="PTHR30221">
    <property type="entry name" value="SMALL-CONDUCTANCE MECHANOSENSITIVE CHANNEL"/>
    <property type="match status" value="1"/>
</dbReference>
<dbReference type="RefSeq" id="WP_085496193.1">
    <property type="nucleotide sequence ID" value="NZ_FXAO01000001.1"/>
</dbReference>
<evidence type="ECO:0000256" key="5">
    <source>
        <dbReference type="ARBA" id="ARBA00022989"/>
    </source>
</evidence>
<evidence type="ECO:0000259" key="9">
    <source>
        <dbReference type="Pfam" id="PF21082"/>
    </source>
</evidence>
<dbReference type="Gene3D" id="2.30.30.60">
    <property type="match status" value="1"/>
</dbReference>
<dbReference type="InterPro" id="IPR045275">
    <property type="entry name" value="MscS_archaea/bacteria_type"/>
</dbReference>
<reference evidence="11" key="1">
    <citation type="submission" date="2017-04" db="EMBL/GenBank/DDBJ databases">
        <authorList>
            <person name="Varghese N."/>
            <person name="Submissions S."/>
        </authorList>
    </citation>
    <scope>NUCLEOTIDE SEQUENCE [LARGE SCALE GENOMIC DNA]</scope>
    <source>
        <strain evidence="11">DSM 19835</strain>
    </source>
</reference>
<evidence type="ECO:0000256" key="3">
    <source>
        <dbReference type="ARBA" id="ARBA00022475"/>
    </source>
</evidence>
<feature type="transmembrane region" description="Helical" evidence="7">
    <location>
        <begin position="23"/>
        <end position="47"/>
    </location>
</feature>
<dbReference type="SUPFAM" id="SSF82689">
    <property type="entry name" value="Mechanosensitive channel protein MscS (YggB), C-terminal domain"/>
    <property type="match status" value="1"/>
</dbReference>
<dbReference type="Gene3D" id="1.10.287.1260">
    <property type="match status" value="1"/>
</dbReference>
<evidence type="ECO:0000313" key="10">
    <source>
        <dbReference type="EMBL" id="SMG12808.1"/>
    </source>
</evidence>
<dbReference type="InterPro" id="IPR023408">
    <property type="entry name" value="MscS_beta-dom_sf"/>
</dbReference>
<dbReference type="STRING" id="188872.SAMN03080602_00721"/>
<evidence type="ECO:0000256" key="1">
    <source>
        <dbReference type="ARBA" id="ARBA00004651"/>
    </source>
</evidence>
<dbReference type="InterPro" id="IPR011014">
    <property type="entry name" value="MscS_channel_TM-2"/>
</dbReference>
<dbReference type="InterPro" id="IPR011066">
    <property type="entry name" value="MscS_channel_C_sf"/>
</dbReference>
<dbReference type="InterPro" id="IPR049278">
    <property type="entry name" value="MS_channel_C"/>
</dbReference>
<dbReference type="InterPro" id="IPR010920">
    <property type="entry name" value="LSM_dom_sf"/>
</dbReference>
<dbReference type="Proteomes" id="UP000193420">
    <property type="component" value="Unassembled WGS sequence"/>
</dbReference>
<feature type="domain" description="Mechanosensitive ion channel MscS" evidence="8">
    <location>
        <begin position="116"/>
        <end position="180"/>
    </location>
</feature>
<keyword evidence="5 7" id="KW-1133">Transmembrane helix</keyword>
<dbReference type="SUPFAM" id="SSF50182">
    <property type="entry name" value="Sm-like ribonucleoproteins"/>
    <property type="match status" value="1"/>
</dbReference>
<dbReference type="PANTHER" id="PTHR30221:SF1">
    <property type="entry name" value="SMALL-CONDUCTANCE MECHANOSENSITIVE CHANNEL"/>
    <property type="match status" value="1"/>
</dbReference>
<protein>
    <submittedName>
        <fullName evidence="10">Small conductance mechanosensitive channel</fullName>
    </submittedName>
</protein>
<dbReference type="OrthoDB" id="1522493at2"/>
<evidence type="ECO:0000256" key="6">
    <source>
        <dbReference type="ARBA" id="ARBA00023136"/>
    </source>
</evidence>
<feature type="transmembrane region" description="Helical" evidence="7">
    <location>
        <begin position="67"/>
        <end position="88"/>
    </location>
</feature>
<dbReference type="GO" id="GO:0005886">
    <property type="term" value="C:plasma membrane"/>
    <property type="evidence" value="ECO:0007669"/>
    <property type="project" value="UniProtKB-SubCell"/>
</dbReference>
<dbReference type="AlphaFoldDB" id="A0A1X7IDN3"/>
<dbReference type="Gene3D" id="3.30.70.100">
    <property type="match status" value="1"/>
</dbReference>
<evidence type="ECO:0000256" key="7">
    <source>
        <dbReference type="SAM" id="Phobius"/>
    </source>
</evidence>
<accession>A0A1X7IDN3</accession>
<sequence>MDLHIDEAWKEMTNRLTSWIDSLIVSLPNIILALLVFIIVILLSKYFTKLTWKILSKSSLQKSMKNLIAKLISVMVILAGLFLVLGILDLSKTLNTILAGAGVAGLAVGLALQGALANTYSGIVLSYIKHIKFGDWIESNDYEGEVVDIDLRAVTIKQSDNNLVYIPNKLVLENPIRNFSTTAQSRVILKCGVAYSSDLEFVRDLVCKTISSHFDKVENTKEVIFLYTEFGDSSINFEIRFWINSTSSLEVLKAKTVAMIAIKKAFDDNNINIPFPIRTLDFPENFKFNKPTNN</sequence>
<dbReference type="GO" id="GO:0008381">
    <property type="term" value="F:mechanosensitive monoatomic ion channel activity"/>
    <property type="evidence" value="ECO:0007669"/>
    <property type="project" value="InterPro"/>
</dbReference>
<organism evidence="10 11">
    <name type="scientific">Arenibacter troitsensis</name>
    <dbReference type="NCBI Taxonomy" id="188872"/>
    <lineage>
        <taxon>Bacteria</taxon>
        <taxon>Pseudomonadati</taxon>
        <taxon>Bacteroidota</taxon>
        <taxon>Flavobacteriia</taxon>
        <taxon>Flavobacteriales</taxon>
        <taxon>Flavobacteriaceae</taxon>
        <taxon>Arenibacter</taxon>
    </lineage>
</organism>
<comment type="similarity">
    <text evidence="2">Belongs to the MscS (TC 1.A.23) family.</text>
</comment>
<keyword evidence="6 7" id="KW-0472">Membrane</keyword>
<comment type="subcellular location">
    <subcellularLocation>
        <location evidence="1">Cell membrane</location>
        <topology evidence="1">Multi-pass membrane protein</topology>
    </subcellularLocation>
</comment>
<name>A0A1X7IDN3_9FLAO</name>
<gene>
    <name evidence="10" type="ORF">SAMN03080602_00721</name>
</gene>
<keyword evidence="4 7" id="KW-0812">Transmembrane</keyword>
<keyword evidence="3" id="KW-1003">Cell membrane</keyword>
<dbReference type="EMBL" id="FXAO01000001">
    <property type="protein sequence ID" value="SMG12808.1"/>
    <property type="molecule type" value="Genomic_DNA"/>
</dbReference>
<proteinExistence type="inferred from homology"/>
<dbReference type="Pfam" id="PF00924">
    <property type="entry name" value="MS_channel_2nd"/>
    <property type="match status" value="1"/>
</dbReference>
<dbReference type="InterPro" id="IPR006685">
    <property type="entry name" value="MscS_channel_2nd"/>
</dbReference>
<evidence type="ECO:0000313" key="11">
    <source>
        <dbReference type="Proteomes" id="UP000193420"/>
    </source>
</evidence>
<dbReference type="Pfam" id="PF21082">
    <property type="entry name" value="MS_channel_3rd"/>
    <property type="match status" value="1"/>
</dbReference>
<feature type="domain" description="Mechanosensitive ion channel MscS C-terminal" evidence="9">
    <location>
        <begin position="189"/>
        <end position="273"/>
    </location>
</feature>
<evidence type="ECO:0000256" key="2">
    <source>
        <dbReference type="ARBA" id="ARBA00008017"/>
    </source>
</evidence>